<evidence type="ECO:0000256" key="5">
    <source>
        <dbReference type="SAM" id="MobiDB-lite"/>
    </source>
</evidence>
<feature type="domain" description="DBF4-type" evidence="6">
    <location>
        <begin position="262"/>
        <end position="312"/>
    </location>
</feature>
<dbReference type="KEGG" id="bbel:109475162"/>
<keyword evidence="3" id="KW-0862">Zinc</keyword>
<dbReference type="Pfam" id="PF07535">
    <property type="entry name" value="zf-DBF"/>
    <property type="match status" value="1"/>
</dbReference>
<dbReference type="InterPro" id="IPR006572">
    <property type="entry name" value="Znf_DBF"/>
</dbReference>
<feature type="compositionally biased region" description="Low complexity" evidence="5">
    <location>
        <begin position="82"/>
        <end position="100"/>
    </location>
</feature>
<dbReference type="Gene3D" id="2.10.50.40">
    <property type="match status" value="1"/>
</dbReference>
<evidence type="ECO:0000259" key="6">
    <source>
        <dbReference type="PROSITE" id="PS51265"/>
    </source>
</evidence>
<organism evidence="7 8">
    <name type="scientific">Branchiostoma belcheri</name>
    <name type="common">Amphioxus</name>
    <dbReference type="NCBI Taxonomy" id="7741"/>
    <lineage>
        <taxon>Eukaryota</taxon>
        <taxon>Metazoa</taxon>
        <taxon>Chordata</taxon>
        <taxon>Cephalochordata</taxon>
        <taxon>Leptocardii</taxon>
        <taxon>Amphioxiformes</taxon>
        <taxon>Branchiostomatidae</taxon>
        <taxon>Branchiostoma</taxon>
    </lineage>
</organism>
<dbReference type="PANTHER" id="PTHR15375:SF26">
    <property type="entry name" value="PROTEIN CHIFFON"/>
    <property type="match status" value="1"/>
</dbReference>
<feature type="compositionally biased region" description="Basic and acidic residues" evidence="5">
    <location>
        <begin position="788"/>
        <end position="801"/>
    </location>
</feature>
<dbReference type="InterPro" id="IPR051590">
    <property type="entry name" value="Replication_Regulatory_Kinase"/>
</dbReference>
<feature type="compositionally biased region" description="Polar residues" evidence="5">
    <location>
        <begin position="438"/>
        <end position="449"/>
    </location>
</feature>
<dbReference type="RefSeq" id="XP_019631255.1">
    <property type="nucleotide sequence ID" value="XM_019775696.1"/>
</dbReference>
<dbReference type="PROSITE" id="PS51265">
    <property type="entry name" value="ZF_DBF4"/>
    <property type="match status" value="1"/>
</dbReference>
<feature type="compositionally biased region" description="Basic and acidic residues" evidence="5">
    <location>
        <begin position="579"/>
        <end position="605"/>
    </location>
</feature>
<feature type="region of interest" description="Disordered" evidence="5">
    <location>
        <begin position="784"/>
        <end position="810"/>
    </location>
</feature>
<keyword evidence="1" id="KW-0479">Metal-binding</keyword>
<dbReference type="GO" id="GO:0010571">
    <property type="term" value="P:positive regulation of nuclear cell cycle DNA replication"/>
    <property type="evidence" value="ECO:0007669"/>
    <property type="project" value="TreeGrafter"/>
</dbReference>
<dbReference type="GO" id="GO:1901987">
    <property type="term" value="P:regulation of cell cycle phase transition"/>
    <property type="evidence" value="ECO:0007669"/>
    <property type="project" value="TreeGrafter"/>
</dbReference>
<dbReference type="GeneID" id="109475162"/>
<dbReference type="FunFam" id="6.10.250.3410:FF:000001">
    <property type="entry name" value="Protein DBF4 homolog A"/>
    <property type="match status" value="1"/>
</dbReference>
<dbReference type="InterPro" id="IPR038545">
    <property type="entry name" value="Znf_DBF_sf"/>
</dbReference>
<dbReference type="GO" id="GO:0003676">
    <property type="term" value="F:nucleic acid binding"/>
    <property type="evidence" value="ECO:0007669"/>
    <property type="project" value="InterPro"/>
</dbReference>
<dbReference type="SMART" id="SM00586">
    <property type="entry name" value="ZnF_DBF"/>
    <property type="match status" value="1"/>
</dbReference>
<dbReference type="GO" id="GO:0031431">
    <property type="term" value="C:Dbf4-dependent protein kinase complex"/>
    <property type="evidence" value="ECO:0007669"/>
    <property type="project" value="TreeGrafter"/>
</dbReference>
<feature type="compositionally biased region" description="Polar residues" evidence="5">
    <location>
        <begin position="638"/>
        <end position="659"/>
    </location>
</feature>
<feature type="compositionally biased region" description="Low complexity" evidence="5">
    <location>
        <begin position="613"/>
        <end position="624"/>
    </location>
</feature>
<feature type="compositionally biased region" description="Low complexity" evidence="5">
    <location>
        <begin position="506"/>
        <end position="547"/>
    </location>
</feature>
<feature type="region of interest" description="Disordered" evidence="5">
    <location>
        <begin position="324"/>
        <end position="358"/>
    </location>
</feature>
<evidence type="ECO:0000256" key="2">
    <source>
        <dbReference type="ARBA" id="ARBA00022771"/>
    </source>
</evidence>
<evidence type="ECO:0000256" key="3">
    <source>
        <dbReference type="ARBA" id="ARBA00022833"/>
    </source>
</evidence>
<dbReference type="GO" id="GO:0043539">
    <property type="term" value="F:protein serine/threonine kinase activator activity"/>
    <property type="evidence" value="ECO:0007669"/>
    <property type="project" value="TreeGrafter"/>
</dbReference>
<feature type="region of interest" description="Disordered" evidence="5">
    <location>
        <begin position="436"/>
        <end position="664"/>
    </location>
</feature>
<dbReference type="Proteomes" id="UP000515135">
    <property type="component" value="Unplaced"/>
</dbReference>
<feature type="compositionally biased region" description="Basic and acidic residues" evidence="5">
    <location>
        <begin position="468"/>
        <end position="488"/>
    </location>
</feature>
<dbReference type="Gene3D" id="6.10.250.3410">
    <property type="entry name" value="DBF zinc finger"/>
    <property type="match status" value="1"/>
</dbReference>
<reference evidence="8" key="1">
    <citation type="submission" date="2025-08" db="UniProtKB">
        <authorList>
            <consortium name="RefSeq"/>
        </authorList>
    </citation>
    <scope>IDENTIFICATION</scope>
    <source>
        <tissue evidence="8">Gonad</tissue>
    </source>
</reference>
<gene>
    <name evidence="8" type="primary">LOC109475162</name>
</gene>
<feature type="region of interest" description="Disordered" evidence="5">
    <location>
        <begin position="82"/>
        <end position="126"/>
    </location>
</feature>
<evidence type="ECO:0000313" key="7">
    <source>
        <dbReference type="Proteomes" id="UP000515135"/>
    </source>
</evidence>
<evidence type="ECO:0000313" key="8">
    <source>
        <dbReference type="RefSeq" id="XP_019631255.1"/>
    </source>
</evidence>
<keyword evidence="2 4" id="KW-0863">Zinc-finger</keyword>
<dbReference type="OrthoDB" id="21380at2759"/>
<accession>A0A6P4YP52</accession>
<sequence>MASIRSQCVEMALGTPGSAAKVRRRLDFVKKPLEGESLYLDLPGFRNAKELEGDLKFLGARIETFLSRDISYVVTNRKEALASRPASGGGASPSPTYLSPSPSPSPGVEEGTQGRRASTSVPLTRGQALLQKAQGRGRRGSCNMLGLAQEWGVKVLYVRDVMARVQRLMEKYRLLAESEENAACPAEENADAKPKRLKPPFIKVEDMSRLYRPLHHEFTTFPRVYFDADADCPFDAPVRRLPSRPSCSLKLKPQTPVTATKPDVQKGYCECCEVYYQEGLTLHLKGDKHKSFVRDSGNFVKLDSLLATLPSLGDFFKKVAAENPPKEDDTALQEAQVSTSPAVGEEIAEKRRSGTEGSDDVFLLSSIGEGRAHAQDGQQLTHQITNRKAEHHNNKGANNSTFNVLNKPALKTRRQDKDLNKEQRVPVVVLSPMPDVTSVRTTQGSNSTFADVRKGSYPKRRTSTSIKNETKGDAAKEHHGVSTDKFECKEDDEDSRDTTEAVAAISSSSFSIDASSSEPPSSPSSSSVRSSCNGPSSASTESSSPHSVFESKNSTSAAIDKDSRETEVRDQRQSVAGRGRADNRRKNIADVHQTRSKNLAERSSSESEDSSSDSHSSSSSSTDSFPPQRRQRRAGSAVLQSTSSSSGQEKCPSSPQLNIPTMKGNSKVFGSTGDVMTGCCNPGDAARQERHLATAVCTAGWAVVAQSNDLTLRLCTAKAGDTNEFASPPGPEWSVVERSGNLRLKLQRSSCRAKTPKSSHRASEMSWCVHRSGDCKLTFSGSLRKQQRRPELDSPHSEKNFGSRRKLKYL</sequence>
<protein>
    <submittedName>
        <fullName evidence="8">Uncharacterized protein LOC109475162</fullName>
    </submittedName>
</protein>
<keyword evidence="7" id="KW-1185">Reference proteome</keyword>
<dbReference type="PANTHER" id="PTHR15375">
    <property type="entry name" value="ACTIVATOR OF S-PHASE KINASE-RELATED"/>
    <property type="match status" value="1"/>
</dbReference>
<dbReference type="AlphaFoldDB" id="A0A6P4YP52"/>
<feature type="compositionally biased region" description="Basic and acidic residues" evidence="5">
    <location>
        <begin position="559"/>
        <end position="572"/>
    </location>
</feature>
<proteinExistence type="predicted"/>
<evidence type="ECO:0000256" key="4">
    <source>
        <dbReference type="PROSITE-ProRule" id="PRU00600"/>
    </source>
</evidence>
<evidence type="ECO:0000256" key="1">
    <source>
        <dbReference type="ARBA" id="ARBA00022723"/>
    </source>
</evidence>
<dbReference type="GO" id="GO:0008270">
    <property type="term" value="F:zinc ion binding"/>
    <property type="evidence" value="ECO:0007669"/>
    <property type="project" value="UniProtKB-KW"/>
</dbReference>
<name>A0A6P4YP52_BRABE</name>